<dbReference type="EMBL" id="SWKR01000002">
    <property type="protein sequence ID" value="TKD51621.1"/>
    <property type="molecule type" value="Genomic_DNA"/>
</dbReference>
<proteinExistence type="predicted"/>
<name>A0A4U1L3X8_9SPHN</name>
<reference evidence="1 2" key="1">
    <citation type="submission" date="2019-04" db="EMBL/GenBank/DDBJ databases">
        <authorList>
            <person name="Yang Y."/>
            <person name="Wei D."/>
        </authorList>
    </citation>
    <scope>NUCLEOTIDE SEQUENCE [LARGE SCALE GENOMIC DNA]</scope>
    <source>
        <strain evidence="1 2">L-1-4w-11</strain>
    </source>
</reference>
<accession>A0A4U1L3X8</accession>
<dbReference type="RefSeq" id="WP_136943558.1">
    <property type="nucleotide sequence ID" value="NZ_SWKR01000002.1"/>
</dbReference>
<gene>
    <name evidence="1" type="ORF">FBR43_13300</name>
</gene>
<organism evidence="1 2">
    <name type="scientific">Sphingomonas baiyangensis</name>
    <dbReference type="NCBI Taxonomy" id="2572576"/>
    <lineage>
        <taxon>Bacteria</taxon>
        <taxon>Pseudomonadati</taxon>
        <taxon>Pseudomonadota</taxon>
        <taxon>Alphaproteobacteria</taxon>
        <taxon>Sphingomonadales</taxon>
        <taxon>Sphingomonadaceae</taxon>
        <taxon>Sphingomonas</taxon>
    </lineage>
</organism>
<keyword evidence="2" id="KW-1185">Reference proteome</keyword>
<dbReference type="Proteomes" id="UP000309138">
    <property type="component" value="Unassembled WGS sequence"/>
</dbReference>
<dbReference type="AlphaFoldDB" id="A0A4U1L3X8"/>
<evidence type="ECO:0000313" key="2">
    <source>
        <dbReference type="Proteomes" id="UP000309138"/>
    </source>
</evidence>
<evidence type="ECO:0000313" key="1">
    <source>
        <dbReference type="EMBL" id="TKD51621.1"/>
    </source>
</evidence>
<protein>
    <recommendedName>
        <fullName evidence="3">TonB-dependent receptor</fullName>
    </recommendedName>
</protein>
<sequence>MRGSASVLISRPLTLARSRGRYRLEAWAANFTDQQASLKALVGSSLNIRFLNDAQTHGVRARVKF</sequence>
<comment type="caution">
    <text evidence="1">The sequence shown here is derived from an EMBL/GenBank/DDBJ whole genome shotgun (WGS) entry which is preliminary data.</text>
</comment>
<evidence type="ECO:0008006" key="3">
    <source>
        <dbReference type="Google" id="ProtNLM"/>
    </source>
</evidence>